<dbReference type="CDD" id="cd07516">
    <property type="entry name" value="HAD_Pase"/>
    <property type="match status" value="1"/>
</dbReference>
<dbReference type="SUPFAM" id="SSF56784">
    <property type="entry name" value="HAD-like"/>
    <property type="match status" value="1"/>
</dbReference>
<organism evidence="1 2">
    <name type="scientific">Paenibacillus campinasensis</name>
    <dbReference type="NCBI Taxonomy" id="66347"/>
    <lineage>
        <taxon>Bacteria</taxon>
        <taxon>Bacillati</taxon>
        <taxon>Bacillota</taxon>
        <taxon>Bacilli</taxon>
        <taxon>Bacillales</taxon>
        <taxon>Paenibacillaceae</taxon>
        <taxon>Paenibacillus</taxon>
    </lineage>
</organism>
<keyword evidence="1" id="KW-0378">Hydrolase</keyword>
<dbReference type="Gene3D" id="3.40.50.1000">
    <property type="entry name" value="HAD superfamily/HAD-like"/>
    <property type="match status" value="1"/>
</dbReference>
<accession>A0ABW9T2Z1</accession>
<evidence type="ECO:0000313" key="1">
    <source>
        <dbReference type="EMBL" id="MUG67093.1"/>
    </source>
</evidence>
<dbReference type="GO" id="GO:0016787">
    <property type="term" value="F:hydrolase activity"/>
    <property type="evidence" value="ECO:0007669"/>
    <property type="project" value="UniProtKB-KW"/>
</dbReference>
<reference evidence="1 2" key="1">
    <citation type="submission" date="2019-11" db="EMBL/GenBank/DDBJ databases">
        <title>Draft genome sequences of five Paenibacillus species of dairy origin.</title>
        <authorList>
            <person name="Olajide A.M."/>
            <person name="Chen S."/>
            <person name="Lapointe G."/>
        </authorList>
    </citation>
    <scope>NUCLEOTIDE SEQUENCE [LARGE SCALE GENOMIC DNA]</scope>
    <source>
        <strain evidence="1 2">3CS1</strain>
    </source>
</reference>
<dbReference type="Proteomes" id="UP000435177">
    <property type="component" value="Unassembled WGS sequence"/>
</dbReference>
<dbReference type="Pfam" id="PF08282">
    <property type="entry name" value="Hydrolase_3"/>
    <property type="match status" value="1"/>
</dbReference>
<keyword evidence="2" id="KW-1185">Reference proteome</keyword>
<dbReference type="RefSeq" id="WP_095397666.1">
    <property type="nucleotide sequence ID" value="NZ_WOAA01000011.1"/>
</dbReference>
<dbReference type="InterPro" id="IPR036412">
    <property type="entry name" value="HAD-like_sf"/>
</dbReference>
<dbReference type="Gene3D" id="3.30.1240.10">
    <property type="match status" value="1"/>
</dbReference>
<dbReference type="SFLD" id="SFLDG01140">
    <property type="entry name" value="C2.B:_Phosphomannomutase_and_P"/>
    <property type="match status" value="1"/>
</dbReference>
<dbReference type="PROSITE" id="PS01228">
    <property type="entry name" value="COF_1"/>
    <property type="match status" value="1"/>
</dbReference>
<name>A0ABW9T2Z1_9BACL</name>
<dbReference type="EMBL" id="WOAA01000011">
    <property type="protein sequence ID" value="MUG67093.1"/>
    <property type="molecule type" value="Genomic_DNA"/>
</dbReference>
<gene>
    <name evidence="1" type="ORF">GNP94_13930</name>
</gene>
<dbReference type="InterPro" id="IPR023214">
    <property type="entry name" value="HAD_sf"/>
</dbReference>
<dbReference type="PANTHER" id="PTHR10000:SF8">
    <property type="entry name" value="HAD SUPERFAMILY HYDROLASE-LIKE, TYPE 3"/>
    <property type="match status" value="1"/>
</dbReference>
<sequence length="290" mass="32089">MYKLLALDMDGTLLNPDKMITPQTMAAIRQLMRAGVNVTIASGRFPASVWLHAREVGMNFPLVALNGAVTIDADTGHLLEGTPLLPEDALTLLDLTETAGAYIHFYGFNVLYVRELNDMNRRWPLHNVVVRANRELNEVNYRDQTMLIRVEDVGGDYRKFICSTGDPIYKAAVICRDQTAREQLYQALEQQGRYQLSRTGSLRFDVNAAGVTKRGALERLCAAHDIPAREVAAAGDYDNDLDMLQWAGLGIAMGNAEPHVKERAAVVTGSNREDGVAEAIHRHLLLKATS</sequence>
<proteinExistence type="predicted"/>
<dbReference type="InterPro" id="IPR000150">
    <property type="entry name" value="Cof"/>
</dbReference>
<comment type="caution">
    <text evidence="1">The sequence shown here is derived from an EMBL/GenBank/DDBJ whole genome shotgun (WGS) entry which is preliminary data.</text>
</comment>
<dbReference type="SFLD" id="SFLDS00003">
    <property type="entry name" value="Haloacid_Dehalogenase"/>
    <property type="match status" value="1"/>
</dbReference>
<dbReference type="PANTHER" id="PTHR10000">
    <property type="entry name" value="PHOSPHOSERINE PHOSPHATASE"/>
    <property type="match status" value="1"/>
</dbReference>
<protein>
    <submittedName>
        <fullName evidence="1">Cof-type HAD-IIB family hydrolase</fullName>
    </submittedName>
</protein>
<evidence type="ECO:0000313" key="2">
    <source>
        <dbReference type="Proteomes" id="UP000435177"/>
    </source>
</evidence>
<dbReference type="NCBIfam" id="TIGR00099">
    <property type="entry name" value="Cof-subfamily"/>
    <property type="match status" value="1"/>
</dbReference>